<feature type="region of interest" description="Disordered" evidence="1">
    <location>
        <begin position="1"/>
        <end position="22"/>
    </location>
</feature>
<organism evidence="3 4">
    <name type="scientific">[Ruminococcus] torques</name>
    <dbReference type="NCBI Taxonomy" id="33039"/>
    <lineage>
        <taxon>Bacteria</taxon>
        <taxon>Bacillati</taxon>
        <taxon>Bacillota</taxon>
        <taxon>Clostridia</taxon>
        <taxon>Lachnospirales</taxon>
        <taxon>Lachnospiraceae</taxon>
        <taxon>Mediterraneibacter</taxon>
    </lineage>
</organism>
<dbReference type="Pfam" id="PF18975">
    <property type="entry name" value="DUF5711"/>
    <property type="match status" value="1"/>
</dbReference>
<evidence type="ECO:0000313" key="4">
    <source>
        <dbReference type="Proteomes" id="UP000078383"/>
    </source>
</evidence>
<gene>
    <name evidence="3" type="ORF">ERS852502_00723</name>
</gene>
<dbReference type="Proteomes" id="UP000078383">
    <property type="component" value="Unassembled WGS sequence"/>
</dbReference>
<proteinExistence type="predicted"/>
<dbReference type="AlphaFoldDB" id="A0A174ZH84"/>
<protein>
    <submittedName>
        <fullName evidence="3">Uncharacterized protein</fullName>
    </submittedName>
</protein>
<dbReference type="SUPFAM" id="SSF63825">
    <property type="entry name" value="YWTD domain"/>
    <property type="match status" value="1"/>
</dbReference>
<name>A0A174ZH84_9FIRM</name>
<keyword evidence="2" id="KW-1133">Transmembrane helix</keyword>
<feature type="transmembrane region" description="Helical" evidence="2">
    <location>
        <begin position="36"/>
        <end position="54"/>
    </location>
</feature>
<accession>A0A174ZH84</accession>
<evidence type="ECO:0000256" key="2">
    <source>
        <dbReference type="SAM" id="Phobius"/>
    </source>
</evidence>
<dbReference type="RefSeq" id="WP_055171255.1">
    <property type="nucleotide sequence ID" value="NZ_CZBX01000003.1"/>
</dbReference>
<keyword evidence="2" id="KW-0812">Transmembrane</keyword>
<sequence>MARKKMSNLQVVKTQDDRKALRQRERRIKRRRRKELLTYIILIAMAICGTYLLLDSKTYGTVRKADSYAKDLSDTNNYVQFADGIVRYNHDGVVFLNKKNEEKWIQPTQLQTPVIVVKDDVFAVADSGGNSILVFTKNGLKGEIQTTLPIERIAVSNQGIVSAILKDETSPKIISYDAAGNILVEQQITIGNTGYPIALDLSDDGKVLAVSYLYTKGTQVQSRIGYYNFDTAGKEKADNKVTADTYEDMLIGEIFFMGNDRSVAVGDNGFEIYTGKDTPKQTKEVKVNQEIKSVFHSDSYFGFVLLNQEKSGYELRMYNQSGDTVFSKEIQGDYSHVKMDGDNIILYDGSKCCIYTTTGILKFKGDLGADAQEIFDAFGLNRYYVMSDNELRIVYLTK</sequence>
<dbReference type="InterPro" id="IPR043765">
    <property type="entry name" value="DUF5711"/>
</dbReference>
<evidence type="ECO:0000313" key="3">
    <source>
        <dbReference type="EMBL" id="CUQ83546.1"/>
    </source>
</evidence>
<dbReference type="OrthoDB" id="1779345at2"/>
<dbReference type="EMBL" id="CZBX01000003">
    <property type="protein sequence ID" value="CUQ83546.1"/>
    <property type="molecule type" value="Genomic_DNA"/>
</dbReference>
<evidence type="ECO:0000256" key="1">
    <source>
        <dbReference type="SAM" id="MobiDB-lite"/>
    </source>
</evidence>
<keyword evidence="2" id="KW-0472">Membrane</keyword>
<reference evidence="3 4" key="1">
    <citation type="submission" date="2015-09" db="EMBL/GenBank/DDBJ databases">
        <authorList>
            <consortium name="Pathogen Informatics"/>
        </authorList>
    </citation>
    <scope>NUCLEOTIDE SEQUENCE [LARGE SCALE GENOMIC DNA]</scope>
    <source>
        <strain evidence="3 4">2789STDY5834889</strain>
    </source>
</reference>